<keyword evidence="2" id="KW-0472">Membrane</keyword>
<organism evidence="3 4">
    <name type="scientific">Pseudarthrobacter oxydans</name>
    <name type="common">Arthrobacter oxydans</name>
    <dbReference type="NCBI Taxonomy" id="1671"/>
    <lineage>
        <taxon>Bacteria</taxon>
        <taxon>Bacillati</taxon>
        <taxon>Actinomycetota</taxon>
        <taxon>Actinomycetes</taxon>
        <taxon>Micrococcales</taxon>
        <taxon>Micrococcaceae</taxon>
        <taxon>Pseudarthrobacter</taxon>
    </lineage>
</organism>
<evidence type="ECO:0000313" key="4">
    <source>
        <dbReference type="Proteomes" id="UP001262032"/>
    </source>
</evidence>
<dbReference type="EMBL" id="JAVDWN010000017">
    <property type="protein sequence ID" value="MDR7165692.1"/>
    <property type="molecule type" value="Genomic_DNA"/>
</dbReference>
<reference evidence="3" key="1">
    <citation type="submission" date="2023-07" db="EMBL/GenBank/DDBJ databases">
        <title>Sorghum-associated microbial communities from plants grown in Nebraska, USA.</title>
        <authorList>
            <person name="Schachtman D."/>
        </authorList>
    </citation>
    <scope>NUCLEOTIDE SEQUENCE</scope>
    <source>
        <strain evidence="3">BE261</strain>
    </source>
</reference>
<dbReference type="RefSeq" id="WP_238340921.1">
    <property type="nucleotide sequence ID" value="NZ_JABTYH010000010.1"/>
</dbReference>
<proteinExistence type="predicted"/>
<keyword evidence="2" id="KW-0812">Transmembrane</keyword>
<feature type="transmembrane region" description="Helical" evidence="2">
    <location>
        <begin position="83"/>
        <end position="105"/>
    </location>
</feature>
<name>A0AAW8NHV7_PSEOX</name>
<feature type="transmembrane region" description="Helical" evidence="2">
    <location>
        <begin position="117"/>
        <end position="139"/>
    </location>
</feature>
<evidence type="ECO:0000313" key="3">
    <source>
        <dbReference type="EMBL" id="MDR7165692.1"/>
    </source>
</evidence>
<gene>
    <name evidence="3" type="ORF">J2X12_003746</name>
</gene>
<evidence type="ECO:0000256" key="1">
    <source>
        <dbReference type="SAM" id="MobiDB-lite"/>
    </source>
</evidence>
<feature type="transmembrane region" description="Helical" evidence="2">
    <location>
        <begin position="54"/>
        <end position="71"/>
    </location>
</feature>
<comment type="caution">
    <text evidence="3">The sequence shown here is derived from an EMBL/GenBank/DDBJ whole genome shotgun (WGS) entry which is preliminary data.</text>
</comment>
<protein>
    <submittedName>
        <fullName evidence="3">Uncharacterized protein</fullName>
    </submittedName>
</protein>
<dbReference type="Proteomes" id="UP001262032">
    <property type="component" value="Unassembled WGS sequence"/>
</dbReference>
<evidence type="ECO:0000256" key="2">
    <source>
        <dbReference type="SAM" id="Phobius"/>
    </source>
</evidence>
<keyword evidence="2" id="KW-1133">Transmembrane helix</keyword>
<feature type="region of interest" description="Disordered" evidence="1">
    <location>
        <begin position="1"/>
        <end position="22"/>
    </location>
</feature>
<sequence length="157" mass="15772">MTAESTPPKEPARAAGQSAPPEGMPLAGRRLLMVGGLCIPVGLVAGPFLLPAQLLAVAGIVLLAVALSYRAGPRWFSRWSMAVAVAGGLWLAATAAYYATIMIAADASAPLPGTAQVLYNAGAVFFALMVVATVTAVVLRILGNRRASPGGAASSGA</sequence>
<dbReference type="AlphaFoldDB" id="A0AAW8NHV7"/>
<accession>A0AAW8NHV7</accession>